<evidence type="ECO:0000259" key="1">
    <source>
        <dbReference type="Pfam" id="PF01425"/>
    </source>
</evidence>
<dbReference type="Gene3D" id="3.90.1300.10">
    <property type="entry name" value="Amidase signature (AS) domain"/>
    <property type="match status" value="1"/>
</dbReference>
<dbReference type="NCBIfam" id="NF004766">
    <property type="entry name" value="PRK06102.1"/>
    <property type="match status" value="1"/>
</dbReference>
<dbReference type="AlphaFoldDB" id="A0A089WT85"/>
<gene>
    <name evidence="2" type="ORF">LK03_10635</name>
</gene>
<protein>
    <submittedName>
        <fullName evidence="2">Amidase</fullName>
    </submittedName>
</protein>
<organism evidence="2 3">
    <name type="scientific">Pseudomonas cremoricolorata</name>
    <dbReference type="NCBI Taxonomy" id="157783"/>
    <lineage>
        <taxon>Bacteria</taxon>
        <taxon>Pseudomonadati</taxon>
        <taxon>Pseudomonadota</taxon>
        <taxon>Gammaproteobacteria</taxon>
        <taxon>Pseudomonadales</taxon>
        <taxon>Pseudomonadaceae</taxon>
        <taxon>Pseudomonas</taxon>
    </lineage>
</organism>
<dbReference type="eggNOG" id="COG0154">
    <property type="taxonomic scope" value="Bacteria"/>
</dbReference>
<dbReference type="InterPro" id="IPR036928">
    <property type="entry name" value="AS_sf"/>
</dbReference>
<dbReference type="PANTHER" id="PTHR11895:SF176">
    <property type="entry name" value="AMIDASE AMID-RELATED"/>
    <property type="match status" value="1"/>
</dbReference>
<dbReference type="SUPFAM" id="SSF75304">
    <property type="entry name" value="Amidase signature (AS) enzymes"/>
    <property type="match status" value="1"/>
</dbReference>
<evidence type="ECO:0000313" key="2">
    <source>
        <dbReference type="EMBL" id="AIR89717.1"/>
    </source>
</evidence>
<dbReference type="STRING" id="157783.LK03_10635"/>
<dbReference type="KEGG" id="psw:LK03_10635"/>
<proteinExistence type="predicted"/>
<dbReference type="RefSeq" id="WP_038412290.1">
    <property type="nucleotide sequence ID" value="NZ_CP009455.1"/>
</dbReference>
<reference evidence="2 3" key="1">
    <citation type="submission" date="2014-09" db="EMBL/GenBank/DDBJ databases">
        <authorList>
            <person name="Chan K.-G."/>
        </authorList>
    </citation>
    <scope>NUCLEOTIDE SEQUENCE [LARGE SCALE GENOMIC DNA]</scope>
    <source>
        <strain evidence="2 3">ND07</strain>
    </source>
</reference>
<dbReference type="GO" id="GO:0003824">
    <property type="term" value="F:catalytic activity"/>
    <property type="evidence" value="ECO:0007669"/>
    <property type="project" value="InterPro"/>
</dbReference>
<name>A0A089WT85_9PSED</name>
<keyword evidence="3" id="KW-1185">Reference proteome</keyword>
<evidence type="ECO:0000313" key="3">
    <source>
        <dbReference type="Proteomes" id="UP000029493"/>
    </source>
</evidence>
<accession>A0A089WT85</accession>
<sequence length="449" mass="46718">MNVDGVSLAQAYAEATADPLSVAQQALQAAQQLPAAFVSLCQKRALREAEAARQRWQAGQPLSPLDGVPVVWKDLYDLAGQITSAGAKVRMHDAPAACDCALASVLSRAGMVSLGKTNLSELAYSGLGLNPHFGTPANAVAQGPVRVPGGSSSGSAVAVAKGVAPIAMSTDTAGSIRIPAAFNGLVGYRSSSQRYDFSGVTPLAVSLDALGPITTSVRDAMAVDALLLGKPFAARPLPVAGLRLRVDDALLEDARIQPEVKANLLAAAERLQAAGASLEYGRVEAFHQALALIEQVGWLGSAEAFARYESLLDSPDAEHLDPRVRTRLEAARHFPASRQVRLYQASRSLRQHIADELDGAMLLTPTVAHVAPLLAPLQDDAALFAASNLATLRLTMPGSMLDMPGVALPSGTGEAGMPTSVLVSGPSGSDAHLLRVALTLEPYVRGVAR</sequence>
<dbReference type="Pfam" id="PF01425">
    <property type="entry name" value="Amidase"/>
    <property type="match status" value="1"/>
</dbReference>
<dbReference type="PANTHER" id="PTHR11895">
    <property type="entry name" value="TRANSAMIDASE"/>
    <property type="match status" value="1"/>
</dbReference>
<feature type="domain" description="Amidase" evidence="1">
    <location>
        <begin position="24"/>
        <end position="434"/>
    </location>
</feature>
<dbReference type="InterPro" id="IPR023631">
    <property type="entry name" value="Amidase_dom"/>
</dbReference>
<dbReference type="InterPro" id="IPR000120">
    <property type="entry name" value="Amidase"/>
</dbReference>
<dbReference type="EMBL" id="CP009455">
    <property type="protein sequence ID" value="AIR89717.1"/>
    <property type="molecule type" value="Genomic_DNA"/>
</dbReference>
<dbReference type="Proteomes" id="UP000029493">
    <property type="component" value="Chromosome"/>
</dbReference>
<dbReference type="OrthoDB" id="8872210at2"/>